<proteinExistence type="predicted"/>
<reference evidence="3" key="1">
    <citation type="submission" date="2013-09" db="EMBL/GenBank/DDBJ databases">
        <title>Corchorus olitorius genome sequencing.</title>
        <authorList>
            <person name="Alam M."/>
            <person name="Haque M.S."/>
            <person name="Islam M.S."/>
            <person name="Emdad E.M."/>
            <person name="Islam M.M."/>
            <person name="Ahmed B."/>
            <person name="Halim A."/>
            <person name="Hossen Q.M.M."/>
            <person name="Hossain M.Z."/>
            <person name="Ahmed R."/>
            <person name="Khan M.M."/>
            <person name="Islam R."/>
            <person name="Rashid M.M."/>
            <person name="Khan S.A."/>
            <person name="Rahman M.S."/>
            <person name="Alam M."/>
            <person name="Yahiya A.S."/>
            <person name="Khan M.S."/>
            <person name="Azam M.S."/>
            <person name="Haque T."/>
            <person name="Lashkar M.Z.H."/>
            <person name="Akhand A.I."/>
            <person name="Morshed G."/>
            <person name="Roy S."/>
            <person name="Uddin K.S."/>
            <person name="Rabeya T."/>
            <person name="Hossain A.S."/>
            <person name="Chowdhury A."/>
            <person name="Snigdha A.R."/>
            <person name="Mortoza M.S."/>
            <person name="Matin S.A."/>
            <person name="Hoque S.M.E."/>
            <person name="Islam M.K."/>
            <person name="Roy D.K."/>
            <person name="Haider R."/>
            <person name="Moosa M.M."/>
            <person name="Elias S.M."/>
            <person name="Hasan A.M."/>
            <person name="Jahan S."/>
            <person name="Shafiuddin M."/>
            <person name="Mahmood N."/>
            <person name="Shommy N.S."/>
        </authorList>
    </citation>
    <scope>NUCLEOTIDE SEQUENCE [LARGE SCALE GENOMIC DNA]</scope>
    <source>
        <strain evidence="3">cv. O-4</strain>
    </source>
</reference>
<keyword evidence="3" id="KW-1185">Reference proteome</keyword>
<gene>
    <name evidence="2" type="ORF">COLO4_05679</name>
</gene>
<evidence type="ECO:0000313" key="3">
    <source>
        <dbReference type="Proteomes" id="UP000187203"/>
    </source>
</evidence>
<dbReference type="Proteomes" id="UP000187203">
    <property type="component" value="Unassembled WGS sequence"/>
</dbReference>
<name>A0A1R3KQ81_9ROSI</name>
<feature type="compositionally biased region" description="Low complexity" evidence="1">
    <location>
        <begin position="23"/>
        <end position="36"/>
    </location>
</feature>
<dbReference type="AlphaFoldDB" id="A0A1R3KQ81"/>
<evidence type="ECO:0000256" key="1">
    <source>
        <dbReference type="SAM" id="MobiDB-lite"/>
    </source>
</evidence>
<dbReference type="EMBL" id="AWUE01012416">
    <property type="protein sequence ID" value="OMP09230.1"/>
    <property type="molecule type" value="Genomic_DNA"/>
</dbReference>
<protein>
    <submittedName>
        <fullName evidence="2">Uncharacterized protein</fullName>
    </submittedName>
</protein>
<feature type="region of interest" description="Disordered" evidence="1">
    <location>
        <begin position="1"/>
        <end position="36"/>
    </location>
</feature>
<comment type="caution">
    <text evidence="2">The sequence shown here is derived from an EMBL/GenBank/DDBJ whole genome shotgun (WGS) entry which is preliminary data.</text>
</comment>
<organism evidence="2 3">
    <name type="scientific">Corchorus olitorius</name>
    <dbReference type="NCBI Taxonomy" id="93759"/>
    <lineage>
        <taxon>Eukaryota</taxon>
        <taxon>Viridiplantae</taxon>
        <taxon>Streptophyta</taxon>
        <taxon>Embryophyta</taxon>
        <taxon>Tracheophyta</taxon>
        <taxon>Spermatophyta</taxon>
        <taxon>Magnoliopsida</taxon>
        <taxon>eudicotyledons</taxon>
        <taxon>Gunneridae</taxon>
        <taxon>Pentapetalae</taxon>
        <taxon>rosids</taxon>
        <taxon>malvids</taxon>
        <taxon>Malvales</taxon>
        <taxon>Malvaceae</taxon>
        <taxon>Grewioideae</taxon>
        <taxon>Apeibeae</taxon>
        <taxon>Corchorus</taxon>
    </lineage>
</organism>
<accession>A0A1R3KQ81</accession>
<sequence length="36" mass="3996">MQRIRGREKSAPHRPHTSKRPMVNDNDVANAALAGL</sequence>
<feature type="compositionally biased region" description="Basic and acidic residues" evidence="1">
    <location>
        <begin position="1"/>
        <end position="11"/>
    </location>
</feature>
<evidence type="ECO:0000313" key="2">
    <source>
        <dbReference type="EMBL" id="OMP09230.1"/>
    </source>
</evidence>